<keyword evidence="5" id="KW-1185">Reference proteome</keyword>
<keyword evidence="2" id="KW-0472">Membrane</keyword>
<gene>
    <name evidence="4" type="ORF">GCM10007320_19150</name>
</gene>
<dbReference type="SMART" id="SM00062">
    <property type="entry name" value="PBPb"/>
    <property type="match status" value="1"/>
</dbReference>
<organism evidence="4 5">
    <name type="scientific">Pseudorhodoferax aquiterrae</name>
    <dbReference type="NCBI Taxonomy" id="747304"/>
    <lineage>
        <taxon>Bacteria</taxon>
        <taxon>Pseudomonadati</taxon>
        <taxon>Pseudomonadota</taxon>
        <taxon>Betaproteobacteria</taxon>
        <taxon>Burkholderiales</taxon>
        <taxon>Comamonadaceae</taxon>
    </lineage>
</organism>
<dbReference type="PANTHER" id="PTHR35936:SF17">
    <property type="entry name" value="ARGININE-BINDING EXTRACELLULAR PROTEIN ARTP"/>
    <property type="match status" value="1"/>
</dbReference>
<evidence type="ECO:0000313" key="4">
    <source>
        <dbReference type="EMBL" id="GHC78591.1"/>
    </source>
</evidence>
<sequence length="294" mass="31350">MHLHIAQLVGTASGAAIAAVQALPRFFPRAPVWLLALVGAAAATAAAWALVPPEAPPRWERLRIGVLPSAMPLQSATRAYTEEGHELALARALGEHLGAAPQFVALAPEAFAGALARGQVDAILVRGPVHYAARAGLQVLPTGYRSGTAAAMRSDQPLRRWEALRGKTVCVSRANLGAQALAQRAGARLQLFDAPAQALVQVRTGACDAALHDEAQLQALFQRREWHKFSATLPAAEPAELLLLAATARPQALQALQQAVAAERRAPAWHERNTRWAANVAYEAYFDQIGPDCH</sequence>
<accession>A0ABQ3FZJ6</accession>
<dbReference type="EMBL" id="BMYK01000004">
    <property type="protein sequence ID" value="GHC78591.1"/>
    <property type="molecule type" value="Genomic_DNA"/>
</dbReference>
<dbReference type="Gene3D" id="3.40.190.10">
    <property type="entry name" value="Periplasmic binding protein-like II"/>
    <property type="match status" value="2"/>
</dbReference>
<name>A0ABQ3FZJ6_9BURK</name>
<evidence type="ECO:0000256" key="2">
    <source>
        <dbReference type="SAM" id="Phobius"/>
    </source>
</evidence>
<dbReference type="SUPFAM" id="SSF53850">
    <property type="entry name" value="Periplasmic binding protein-like II"/>
    <property type="match status" value="1"/>
</dbReference>
<proteinExistence type="predicted"/>
<dbReference type="InterPro" id="IPR001638">
    <property type="entry name" value="Solute-binding_3/MltF_N"/>
</dbReference>
<evidence type="ECO:0000259" key="3">
    <source>
        <dbReference type="SMART" id="SM00062"/>
    </source>
</evidence>
<evidence type="ECO:0000256" key="1">
    <source>
        <dbReference type="ARBA" id="ARBA00022729"/>
    </source>
</evidence>
<protein>
    <recommendedName>
        <fullName evidence="3">Solute-binding protein family 3/N-terminal domain-containing protein</fullName>
    </recommendedName>
</protein>
<feature type="domain" description="Solute-binding protein family 3/N-terminal" evidence="3">
    <location>
        <begin position="61"/>
        <end position="280"/>
    </location>
</feature>
<comment type="caution">
    <text evidence="4">The sequence shown here is derived from an EMBL/GenBank/DDBJ whole genome shotgun (WGS) entry which is preliminary data.</text>
</comment>
<keyword evidence="2" id="KW-0812">Transmembrane</keyword>
<dbReference type="PANTHER" id="PTHR35936">
    <property type="entry name" value="MEMBRANE-BOUND LYTIC MUREIN TRANSGLYCOSYLASE F"/>
    <property type="match status" value="1"/>
</dbReference>
<feature type="transmembrane region" description="Helical" evidence="2">
    <location>
        <begin position="32"/>
        <end position="51"/>
    </location>
</feature>
<reference evidence="5" key="1">
    <citation type="journal article" date="2019" name="Int. J. Syst. Evol. Microbiol.">
        <title>The Global Catalogue of Microorganisms (GCM) 10K type strain sequencing project: providing services to taxonomists for standard genome sequencing and annotation.</title>
        <authorList>
            <consortium name="The Broad Institute Genomics Platform"/>
            <consortium name="The Broad Institute Genome Sequencing Center for Infectious Disease"/>
            <person name="Wu L."/>
            <person name="Ma J."/>
        </authorList>
    </citation>
    <scope>NUCLEOTIDE SEQUENCE [LARGE SCALE GENOMIC DNA]</scope>
    <source>
        <strain evidence="5">KCTC 23314</strain>
    </source>
</reference>
<dbReference type="Proteomes" id="UP000626210">
    <property type="component" value="Unassembled WGS sequence"/>
</dbReference>
<keyword evidence="2" id="KW-1133">Transmembrane helix</keyword>
<keyword evidence="1" id="KW-0732">Signal</keyword>
<evidence type="ECO:0000313" key="5">
    <source>
        <dbReference type="Proteomes" id="UP000626210"/>
    </source>
</evidence>